<proteinExistence type="predicted"/>
<organism evidence="1 2">
    <name type="scientific">Streptomyces maoxianensis</name>
    <dbReference type="NCBI Taxonomy" id="1459942"/>
    <lineage>
        <taxon>Bacteria</taxon>
        <taxon>Bacillati</taxon>
        <taxon>Actinomycetota</taxon>
        <taxon>Actinomycetes</taxon>
        <taxon>Kitasatosporales</taxon>
        <taxon>Streptomycetaceae</taxon>
        <taxon>Streptomyces</taxon>
    </lineage>
</organism>
<name>A0ABV9G1G5_9ACTN</name>
<evidence type="ECO:0000313" key="1">
    <source>
        <dbReference type="EMBL" id="MFC4607348.1"/>
    </source>
</evidence>
<dbReference type="Proteomes" id="UP001595993">
    <property type="component" value="Unassembled WGS sequence"/>
</dbReference>
<reference evidence="2" key="1">
    <citation type="journal article" date="2019" name="Int. J. Syst. Evol. Microbiol.">
        <title>The Global Catalogue of Microorganisms (GCM) 10K type strain sequencing project: providing services to taxonomists for standard genome sequencing and annotation.</title>
        <authorList>
            <consortium name="The Broad Institute Genomics Platform"/>
            <consortium name="The Broad Institute Genome Sequencing Center for Infectious Disease"/>
            <person name="Wu L."/>
            <person name="Ma J."/>
        </authorList>
    </citation>
    <scope>NUCLEOTIDE SEQUENCE [LARGE SCALE GENOMIC DNA]</scope>
    <source>
        <strain evidence="2">CGMCC 4.7139</strain>
    </source>
</reference>
<evidence type="ECO:0000313" key="2">
    <source>
        <dbReference type="Proteomes" id="UP001595993"/>
    </source>
</evidence>
<keyword evidence="2" id="KW-1185">Reference proteome</keyword>
<dbReference type="EMBL" id="JBHSFE010000007">
    <property type="protein sequence ID" value="MFC4607348.1"/>
    <property type="molecule type" value="Genomic_DNA"/>
</dbReference>
<accession>A0ABV9G1G5</accession>
<gene>
    <name evidence="1" type="ORF">ACFO9E_05910</name>
</gene>
<protein>
    <submittedName>
        <fullName evidence="1">Uncharacterized protein</fullName>
    </submittedName>
</protein>
<comment type="caution">
    <text evidence="1">The sequence shown here is derived from an EMBL/GenBank/DDBJ whole genome shotgun (WGS) entry which is preliminary data.</text>
</comment>
<dbReference type="RefSeq" id="WP_381192285.1">
    <property type="nucleotide sequence ID" value="NZ_JBHSFE010000007.1"/>
</dbReference>
<sequence>MTDPELAAAQAYVRLLETTRAVLADARQAPLALPLLTVPIAEADEALRAVGLAGNEATFFRLVARLRTVLPEDRGHDSRAA</sequence>